<evidence type="ECO:0000313" key="2">
    <source>
        <dbReference type="EMBL" id="KAF2599815.1"/>
    </source>
</evidence>
<dbReference type="PANTHER" id="PTHR36800:SF1">
    <property type="entry name" value="POLYAMINE-MODULATED FACTOR 1-BINDING PROTEIN"/>
    <property type="match status" value="1"/>
</dbReference>
<dbReference type="EMBL" id="QGKW02000717">
    <property type="protein sequence ID" value="KAF2599815.1"/>
    <property type="molecule type" value="Genomic_DNA"/>
</dbReference>
<evidence type="ECO:0000313" key="3">
    <source>
        <dbReference type="Proteomes" id="UP000712281"/>
    </source>
</evidence>
<dbReference type="PANTHER" id="PTHR36800">
    <property type="entry name" value="POLYAMINE-MODULATED FACTOR 1-BINDING PROTEIN"/>
    <property type="match status" value="1"/>
</dbReference>
<reference evidence="2" key="1">
    <citation type="submission" date="2019-12" db="EMBL/GenBank/DDBJ databases">
        <title>Genome sequencing and annotation of Brassica cretica.</title>
        <authorList>
            <person name="Studholme D.J."/>
            <person name="Sarris P.F."/>
        </authorList>
    </citation>
    <scope>NUCLEOTIDE SEQUENCE</scope>
    <source>
        <strain evidence="2">PFS-001/15</strain>
        <tissue evidence="2">Leaf</tissue>
    </source>
</reference>
<sequence>MAESPSQSGAQLVAHQAESDLASLIMLVLDTLSLYPFGLCNCMRRQTYFVGPESPDTLKFAEMSQQVHVGMENMLKFVNEIDGNSVGIKEEIERSKEFAMEKKRVLEEEKEQFQKAAYTILDMLSNRVLDGA</sequence>
<organism evidence="2 3">
    <name type="scientific">Brassica cretica</name>
    <name type="common">Mustard</name>
    <dbReference type="NCBI Taxonomy" id="69181"/>
    <lineage>
        <taxon>Eukaryota</taxon>
        <taxon>Viridiplantae</taxon>
        <taxon>Streptophyta</taxon>
        <taxon>Embryophyta</taxon>
        <taxon>Tracheophyta</taxon>
        <taxon>Spermatophyta</taxon>
        <taxon>Magnoliopsida</taxon>
        <taxon>eudicotyledons</taxon>
        <taxon>Gunneridae</taxon>
        <taxon>Pentapetalae</taxon>
        <taxon>rosids</taxon>
        <taxon>malvids</taxon>
        <taxon>Brassicales</taxon>
        <taxon>Brassicaceae</taxon>
        <taxon>Brassiceae</taxon>
        <taxon>Brassica</taxon>
    </lineage>
</organism>
<keyword evidence="1" id="KW-0175">Coiled coil</keyword>
<protein>
    <submittedName>
        <fullName evidence="2">Uncharacterized protein</fullName>
    </submittedName>
</protein>
<dbReference type="AlphaFoldDB" id="A0A8S9KZA6"/>
<name>A0A8S9KZA6_BRACR</name>
<accession>A0A8S9KZA6</accession>
<dbReference type="Proteomes" id="UP000712281">
    <property type="component" value="Unassembled WGS sequence"/>
</dbReference>
<comment type="caution">
    <text evidence="2">The sequence shown here is derived from an EMBL/GenBank/DDBJ whole genome shotgun (WGS) entry which is preliminary data.</text>
</comment>
<feature type="coiled-coil region" evidence="1">
    <location>
        <begin position="89"/>
        <end position="116"/>
    </location>
</feature>
<evidence type="ECO:0000256" key="1">
    <source>
        <dbReference type="SAM" id="Coils"/>
    </source>
</evidence>
<feature type="non-terminal residue" evidence="2">
    <location>
        <position position="1"/>
    </location>
</feature>
<proteinExistence type="predicted"/>
<gene>
    <name evidence="2" type="ORF">F2Q68_00012269</name>
</gene>